<protein>
    <submittedName>
        <fullName evidence="1">Uncharacterized protein</fullName>
    </submittedName>
</protein>
<reference evidence="1 2" key="1">
    <citation type="submission" date="2020-06" db="EMBL/GenBank/DDBJ databases">
        <authorList>
            <person name="Chuat V."/>
        </authorList>
    </citation>
    <scope>NUCLEOTIDE SEQUENCE [LARGE SCALE GENOMIC DNA]</scope>
    <source>
        <strain evidence="1">STH_CIRM_998</strain>
    </source>
</reference>
<dbReference type="AlphaFoldDB" id="A0A7U7GZU5"/>
<accession>A0A7U7GZU5</accession>
<evidence type="ECO:0000313" key="2">
    <source>
        <dbReference type="Proteomes" id="UP000509791"/>
    </source>
</evidence>
<sequence length="65" mass="7728">MRHLLFLILSIISYTFSNGNFKKAIREYSFPCANIFGIIIVSYSQIRLEELSWQEIHQQEIHQIV</sequence>
<organism evidence="1 2">
    <name type="scientific">Streptococcus thermophilus</name>
    <dbReference type="NCBI Taxonomy" id="1308"/>
    <lineage>
        <taxon>Bacteria</taxon>
        <taxon>Bacillati</taxon>
        <taxon>Bacillota</taxon>
        <taxon>Bacilli</taxon>
        <taxon>Lactobacillales</taxon>
        <taxon>Streptococcaceae</taxon>
        <taxon>Streptococcus</taxon>
    </lineage>
</organism>
<name>A0A7U7GZU5_STRTR</name>
<proteinExistence type="predicted"/>
<dbReference type="EMBL" id="LR822027">
    <property type="protein sequence ID" value="CAD0150623.1"/>
    <property type="molecule type" value="Genomic_DNA"/>
</dbReference>
<gene>
    <name evidence="1" type="ORF">STHERMO_0079</name>
</gene>
<dbReference type="Proteomes" id="UP000509791">
    <property type="component" value="Chromosome"/>
</dbReference>
<evidence type="ECO:0000313" key="1">
    <source>
        <dbReference type="EMBL" id="CAD0150623.1"/>
    </source>
</evidence>